<dbReference type="SMART" id="SM00320">
    <property type="entry name" value="WD40"/>
    <property type="match status" value="6"/>
</dbReference>
<keyword evidence="8" id="KW-0576">Peroxisome</keyword>
<dbReference type="EMBL" id="OC860728">
    <property type="protein sequence ID" value="CAD7628840.1"/>
    <property type="molecule type" value="Genomic_DNA"/>
</dbReference>
<name>A0A7R9Q2C3_9ACAR</name>
<evidence type="ECO:0000256" key="3">
    <source>
        <dbReference type="ARBA" id="ARBA00022448"/>
    </source>
</evidence>
<dbReference type="PANTHER" id="PTHR46027">
    <property type="entry name" value="PEROXISOMAL TARGETING SIGNAL 2 RECEPTOR"/>
    <property type="match status" value="1"/>
</dbReference>
<dbReference type="AlphaFoldDB" id="A0A7R9Q2C3"/>
<proteinExistence type="inferred from homology"/>
<keyword evidence="3" id="KW-0813">Transport</keyword>
<evidence type="ECO:0000313" key="12">
    <source>
        <dbReference type="EMBL" id="CAD7628840.1"/>
    </source>
</evidence>
<dbReference type="GO" id="GO:0005829">
    <property type="term" value="C:cytosol"/>
    <property type="evidence" value="ECO:0007669"/>
    <property type="project" value="UniProtKB-SubCell"/>
</dbReference>
<evidence type="ECO:0000256" key="5">
    <source>
        <dbReference type="ARBA" id="ARBA00022574"/>
    </source>
</evidence>
<evidence type="ECO:0000256" key="8">
    <source>
        <dbReference type="ARBA" id="ARBA00023140"/>
    </source>
</evidence>
<dbReference type="InterPro" id="IPR015943">
    <property type="entry name" value="WD40/YVTN_repeat-like_dom_sf"/>
</dbReference>
<keyword evidence="7" id="KW-0653">Protein transport</keyword>
<dbReference type="InterPro" id="IPR036322">
    <property type="entry name" value="WD40_repeat_dom_sf"/>
</dbReference>
<feature type="repeat" description="WD" evidence="11">
    <location>
        <begin position="130"/>
        <end position="172"/>
    </location>
</feature>
<keyword evidence="4" id="KW-0963">Cytoplasm</keyword>
<keyword evidence="5 11" id="KW-0853">WD repeat</keyword>
<evidence type="ECO:0000256" key="4">
    <source>
        <dbReference type="ARBA" id="ARBA00022490"/>
    </source>
</evidence>
<feature type="repeat" description="WD" evidence="11">
    <location>
        <begin position="217"/>
        <end position="259"/>
    </location>
</feature>
<dbReference type="PROSITE" id="PS50082">
    <property type="entry name" value="WD_REPEATS_2"/>
    <property type="match status" value="3"/>
</dbReference>
<dbReference type="Pfam" id="PF00400">
    <property type="entry name" value="WD40"/>
    <property type="match status" value="4"/>
</dbReference>
<gene>
    <name evidence="12" type="ORF">OSB1V03_LOCUS9259</name>
</gene>
<dbReference type="InterPro" id="IPR019775">
    <property type="entry name" value="WD40_repeat_CS"/>
</dbReference>
<feature type="repeat" description="WD" evidence="11">
    <location>
        <begin position="85"/>
        <end position="129"/>
    </location>
</feature>
<dbReference type="SUPFAM" id="SSF50978">
    <property type="entry name" value="WD40 repeat-like"/>
    <property type="match status" value="1"/>
</dbReference>
<dbReference type="PANTHER" id="PTHR46027:SF1">
    <property type="entry name" value="PEROXISOMAL TARGETING SIGNAL 2 RECEPTOR"/>
    <property type="match status" value="1"/>
</dbReference>
<keyword evidence="6" id="KW-0677">Repeat</keyword>
<evidence type="ECO:0000256" key="11">
    <source>
        <dbReference type="PROSITE-ProRule" id="PRU00221"/>
    </source>
</evidence>
<sequence length="305" mass="34250">MVLQFKTNGFNCYGVAFSPHHPRRLGCVSAQNYGIAAEYGSLPLGNILNTTSESQPNIVWTVSANGFIYVWELSSASTDRPICALRGHNQEIYSINWSPRVFDTQYVLTVSSDMSSKVWDASTAQPIHAFVGHESIVYCGQWSPFIANTFATASGDSTLKIWSLKQSQPMLNISQGQSEILSCDWNKFNQFLITTSDTNGLINVWDIRAPLHPMHTLSGHTKAVKCVKFSPHRDSVIGSTSYDMTTRLWDINTNNGLVFTSQAHTEFVFALDFNRHVIDQMADCSWDQFVNVFSYSSQYNTRNQL</sequence>
<dbReference type="Gene3D" id="2.130.10.10">
    <property type="entry name" value="YVTN repeat-like/Quinoprotein amine dehydrogenase"/>
    <property type="match status" value="1"/>
</dbReference>
<dbReference type="EMBL" id="CAJPIZ010006153">
    <property type="protein sequence ID" value="CAG2109270.1"/>
    <property type="molecule type" value="Genomic_DNA"/>
</dbReference>
<comment type="subcellular location">
    <subcellularLocation>
        <location evidence="2">Cytoplasm</location>
        <location evidence="2">Cytosol</location>
    </subcellularLocation>
    <subcellularLocation>
        <location evidence="1">Peroxisome matrix</location>
    </subcellularLocation>
</comment>
<dbReference type="InterPro" id="IPR044536">
    <property type="entry name" value="PEX7"/>
</dbReference>
<organism evidence="12">
    <name type="scientific">Medioppia subpectinata</name>
    <dbReference type="NCBI Taxonomy" id="1979941"/>
    <lineage>
        <taxon>Eukaryota</taxon>
        <taxon>Metazoa</taxon>
        <taxon>Ecdysozoa</taxon>
        <taxon>Arthropoda</taxon>
        <taxon>Chelicerata</taxon>
        <taxon>Arachnida</taxon>
        <taxon>Acari</taxon>
        <taxon>Acariformes</taxon>
        <taxon>Sarcoptiformes</taxon>
        <taxon>Oribatida</taxon>
        <taxon>Brachypylina</taxon>
        <taxon>Oppioidea</taxon>
        <taxon>Oppiidae</taxon>
        <taxon>Medioppia</taxon>
    </lineage>
</organism>
<comment type="similarity">
    <text evidence="9">Belongs to the WD repeat peroxin-7 family.</text>
</comment>
<evidence type="ECO:0000256" key="2">
    <source>
        <dbReference type="ARBA" id="ARBA00004514"/>
    </source>
</evidence>
<dbReference type="GO" id="GO:0005053">
    <property type="term" value="F:peroxisome matrix targeting signal-2 binding"/>
    <property type="evidence" value="ECO:0007669"/>
    <property type="project" value="InterPro"/>
</dbReference>
<dbReference type="PRINTS" id="PR00320">
    <property type="entry name" value="GPROTEINBRPT"/>
</dbReference>
<dbReference type="OrthoDB" id="273771at2759"/>
<evidence type="ECO:0000313" key="13">
    <source>
        <dbReference type="Proteomes" id="UP000759131"/>
    </source>
</evidence>
<dbReference type="InterPro" id="IPR001680">
    <property type="entry name" value="WD40_rpt"/>
</dbReference>
<evidence type="ECO:0000256" key="1">
    <source>
        <dbReference type="ARBA" id="ARBA00004253"/>
    </source>
</evidence>
<evidence type="ECO:0000256" key="6">
    <source>
        <dbReference type="ARBA" id="ARBA00022737"/>
    </source>
</evidence>
<dbReference type="GO" id="GO:0005782">
    <property type="term" value="C:peroxisomal matrix"/>
    <property type="evidence" value="ECO:0007669"/>
    <property type="project" value="UniProtKB-SubCell"/>
</dbReference>
<reference evidence="12" key="1">
    <citation type="submission" date="2020-11" db="EMBL/GenBank/DDBJ databases">
        <authorList>
            <person name="Tran Van P."/>
        </authorList>
    </citation>
    <scope>NUCLEOTIDE SEQUENCE</scope>
</reference>
<evidence type="ECO:0000256" key="10">
    <source>
        <dbReference type="ARBA" id="ARBA00032565"/>
    </source>
</evidence>
<dbReference type="InterPro" id="IPR020472">
    <property type="entry name" value="WD40_PAC1"/>
</dbReference>
<dbReference type="PROSITE" id="PS50294">
    <property type="entry name" value="WD_REPEATS_REGION"/>
    <property type="match status" value="3"/>
</dbReference>
<evidence type="ECO:0000256" key="7">
    <source>
        <dbReference type="ARBA" id="ARBA00022927"/>
    </source>
</evidence>
<dbReference type="GO" id="GO:0016558">
    <property type="term" value="P:protein import into peroxisome matrix"/>
    <property type="evidence" value="ECO:0007669"/>
    <property type="project" value="InterPro"/>
</dbReference>
<dbReference type="Proteomes" id="UP000759131">
    <property type="component" value="Unassembled WGS sequence"/>
</dbReference>
<accession>A0A7R9Q2C3</accession>
<keyword evidence="13" id="KW-1185">Reference proteome</keyword>
<evidence type="ECO:0000256" key="9">
    <source>
        <dbReference type="ARBA" id="ARBA00024017"/>
    </source>
</evidence>
<protein>
    <recommendedName>
        <fullName evidence="10">Peroxin-7</fullName>
    </recommendedName>
</protein>
<dbReference type="PROSITE" id="PS00678">
    <property type="entry name" value="WD_REPEATS_1"/>
    <property type="match status" value="2"/>
</dbReference>